<gene>
    <name evidence="7" type="ORF">PLANPX_1422</name>
</gene>
<feature type="transmembrane region" description="Helical" evidence="6">
    <location>
        <begin position="79"/>
        <end position="98"/>
    </location>
</feature>
<dbReference type="PANTHER" id="PTHR43461">
    <property type="entry name" value="TRANSMEMBRANE PROTEIN 256"/>
    <property type="match status" value="1"/>
</dbReference>
<evidence type="ECO:0000256" key="1">
    <source>
        <dbReference type="ARBA" id="ARBA00004141"/>
    </source>
</evidence>
<evidence type="ECO:0000256" key="5">
    <source>
        <dbReference type="ARBA" id="ARBA00023136"/>
    </source>
</evidence>
<keyword evidence="5 6" id="KW-0472">Membrane</keyword>
<name>A0A5K7X5K2_9BACT</name>
<dbReference type="AlphaFoldDB" id="A0A5K7X5K2"/>
<dbReference type="PANTHER" id="PTHR43461:SF1">
    <property type="entry name" value="TRANSMEMBRANE PROTEIN 256"/>
    <property type="match status" value="1"/>
</dbReference>
<dbReference type="GO" id="GO:0005886">
    <property type="term" value="C:plasma membrane"/>
    <property type="evidence" value="ECO:0007669"/>
    <property type="project" value="TreeGrafter"/>
</dbReference>
<comment type="similarity">
    <text evidence="2">Belongs to the UPF0382 family.</text>
</comment>
<evidence type="ECO:0000313" key="7">
    <source>
        <dbReference type="EMBL" id="BBO31810.1"/>
    </source>
</evidence>
<evidence type="ECO:0000256" key="3">
    <source>
        <dbReference type="ARBA" id="ARBA00022692"/>
    </source>
</evidence>
<evidence type="ECO:0000256" key="2">
    <source>
        <dbReference type="ARBA" id="ARBA00009694"/>
    </source>
</evidence>
<dbReference type="RefSeq" id="WP_152097888.1">
    <property type="nucleotide sequence ID" value="NZ_AP021861.1"/>
</dbReference>
<dbReference type="EMBL" id="AP021861">
    <property type="protein sequence ID" value="BBO31810.1"/>
    <property type="molecule type" value="Genomic_DNA"/>
</dbReference>
<keyword evidence="8" id="KW-1185">Reference proteome</keyword>
<dbReference type="Pfam" id="PF04241">
    <property type="entry name" value="DUF423"/>
    <property type="match status" value="1"/>
</dbReference>
<evidence type="ECO:0000313" key="8">
    <source>
        <dbReference type="Proteomes" id="UP000326837"/>
    </source>
</evidence>
<proteinExistence type="inferred from homology"/>
<accession>A0A5K7X5K2</accession>
<organism evidence="7 8">
    <name type="scientific">Lacipirellula parvula</name>
    <dbReference type="NCBI Taxonomy" id="2650471"/>
    <lineage>
        <taxon>Bacteria</taxon>
        <taxon>Pseudomonadati</taxon>
        <taxon>Planctomycetota</taxon>
        <taxon>Planctomycetia</taxon>
        <taxon>Pirellulales</taxon>
        <taxon>Lacipirellulaceae</taxon>
        <taxon>Lacipirellula</taxon>
    </lineage>
</organism>
<reference evidence="8" key="1">
    <citation type="submission" date="2019-10" db="EMBL/GenBank/DDBJ databases">
        <title>Lacipirellula parvula gen. nov., sp. nov., representing a lineage of planctomycetes widespread in freshwater anoxic habitats, and description of the family Lacipirellulaceae.</title>
        <authorList>
            <person name="Dedysh S.N."/>
            <person name="Kulichevskaya I.S."/>
            <person name="Beletsky A.V."/>
            <person name="Rakitin A.L."/>
            <person name="Mardanov A.V."/>
            <person name="Ivanova A.A."/>
            <person name="Saltykova V.X."/>
            <person name="Rijpstra W.I.C."/>
            <person name="Sinninghe Damste J.S."/>
            <person name="Ravin N.V."/>
        </authorList>
    </citation>
    <scope>NUCLEOTIDE SEQUENCE [LARGE SCALE GENOMIC DNA]</scope>
    <source>
        <strain evidence="8">PX69</strain>
    </source>
</reference>
<evidence type="ECO:0000256" key="6">
    <source>
        <dbReference type="SAM" id="Phobius"/>
    </source>
</evidence>
<sequence>MSPKTMAILGALLAATGVGLGAYGAHGLEAALRSAGYEADLVKRLAWFETGVKYQLYHALALVTLAAFAISVQSGGLRTASIAFVIGIALFSGSLYGMTFLGEAWRKLGMVTPLGGLAFIVGWIAVAIAAWRQ</sequence>
<keyword evidence="4 6" id="KW-1133">Transmembrane helix</keyword>
<feature type="transmembrane region" description="Helical" evidence="6">
    <location>
        <begin position="110"/>
        <end position="131"/>
    </location>
</feature>
<evidence type="ECO:0000256" key="4">
    <source>
        <dbReference type="ARBA" id="ARBA00022989"/>
    </source>
</evidence>
<keyword evidence="3 6" id="KW-0812">Transmembrane</keyword>
<dbReference type="KEGG" id="lpav:PLANPX_1422"/>
<comment type="subcellular location">
    <subcellularLocation>
        <location evidence="1">Membrane</location>
        <topology evidence="1">Multi-pass membrane protein</topology>
    </subcellularLocation>
</comment>
<dbReference type="InterPro" id="IPR006696">
    <property type="entry name" value="DUF423"/>
</dbReference>
<protein>
    <submittedName>
        <fullName evidence="7">COG2363 protein</fullName>
    </submittedName>
</protein>
<feature type="transmembrane region" description="Helical" evidence="6">
    <location>
        <begin position="54"/>
        <end position="72"/>
    </location>
</feature>
<dbReference type="Proteomes" id="UP000326837">
    <property type="component" value="Chromosome"/>
</dbReference>